<feature type="region of interest" description="Disordered" evidence="10">
    <location>
        <begin position="1"/>
        <end position="26"/>
    </location>
</feature>
<evidence type="ECO:0000313" key="13">
    <source>
        <dbReference type="Proteomes" id="UP001168821"/>
    </source>
</evidence>
<protein>
    <recommendedName>
        <fullName evidence="3 8">Pre-mRNA-splicing factor SLU7</fullName>
    </recommendedName>
</protein>
<sequence length="298" mass="34233">MASSTGAKLSREEYKRRQELENARKAGTAAPALDIEGNMINPHIPQYIAQAPWYLNQGHPGLQHQKFKKEKPSLDLNVWYERGVKTGPPPVRFRKGACENCGAMTHNKKECTERPRKLGAKWTNEDLQEDEVVIDLKNLNYAAKRDAWNGYDASDYQKVLKEFEKLEELRLKMKEEKVKSEMTNEREDELKGCFSSTYFRAILLVHSGYAESAPMPGQQFDAKKRITVRNLRIREHTAKFLLNHDVNSAYYDPKTRSMRGNPFAGKEGGDPNYVTENFMRTTGAPPFLLDSLVYSLYF</sequence>
<evidence type="ECO:0000313" key="12">
    <source>
        <dbReference type="EMBL" id="KAJ3622575.1"/>
    </source>
</evidence>
<dbReference type="GO" id="GO:0005681">
    <property type="term" value="C:spliceosomal complex"/>
    <property type="evidence" value="ECO:0007669"/>
    <property type="project" value="UniProtKB-UniRule"/>
</dbReference>
<dbReference type="InterPro" id="IPR021715">
    <property type="entry name" value="Slu7_dom"/>
</dbReference>
<feature type="non-terminal residue" evidence="12">
    <location>
        <position position="1"/>
    </location>
</feature>
<dbReference type="EMBL" id="JALNTZ010001897">
    <property type="protein sequence ID" value="KAJ3622575.1"/>
    <property type="molecule type" value="Genomic_DNA"/>
</dbReference>
<feature type="compositionally biased region" description="Basic and acidic residues" evidence="10">
    <location>
        <begin position="9"/>
        <end position="24"/>
    </location>
</feature>
<dbReference type="AlphaFoldDB" id="A0AA38HMD4"/>
<evidence type="ECO:0000256" key="3">
    <source>
        <dbReference type="ARBA" id="ARBA00021377"/>
    </source>
</evidence>
<dbReference type="PANTHER" id="PTHR12942:SF2">
    <property type="entry name" value="PRE-MRNA-SPLICING FACTOR SLU7"/>
    <property type="match status" value="1"/>
</dbReference>
<feature type="domain" description="Pre-mRNA-splicing factor SLU7" evidence="11">
    <location>
        <begin position="139"/>
        <end position="284"/>
    </location>
</feature>
<comment type="subunit">
    <text evidence="8">Associated with the spliceosome.</text>
</comment>
<proteinExistence type="inferred from homology"/>
<evidence type="ECO:0000256" key="1">
    <source>
        <dbReference type="ARBA" id="ARBA00004123"/>
    </source>
</evidence>
<evidence type="ECO:0000256" key="2">
    <source>
        <dbReference type="ARBA" id="ARBA00007203"/>
    </source>
</evidence>
<evidence type="ECO:0000256" key="8">
    <source>
        <dbReference type="RuleBase" id="RU367071"/>
    </source>
</evidence>
<organism evidence="12 13">
    <name type="scientific">Zophobas morio</name>
    <dbReference type="NCBI Taxonomy" id="2755281"/>
    <lineage>
        <taxon>Eukaryota</taxon>
        <taxon>Metazoa</taxon>
        <taxon>Ecdysozoa</taxon>
        <taxon>Arthropoda</taxon>
        <taxon>Hexapoda</taxon>
        <taxon>Insecta</taxon>
        <taxon>Pterygota</taxon>
        <taxon>Neoptera</taxon>
        <taxon>Endopterygota</taxon>
        <taxon>Coleoptera</taxon>
        <taxon>Polyphaga</taxon>
        <taxon>Cucujiformia</taxon>
        <taxon>Tenebrionidae</taxon>
        <taxon>Zophobas</taxon>
    </lineage>
</organism>
<dbReference type="InterPro" id="IPR039974">
    <property type="entry name" value="Splicing_factor_SLU7"/>
</dbReference>
<evidence type="ECO:0000256" key="5">
    <source>
        <dbReference type="ARBA" id="ARBA00022728"/>
    </source>
</evidence>
<dbReference type="Proteomes" id="UP001168821">
    <property type="component" value="Unassembled WGS sequence"/>
</dbReference>
<keyword evidence="6 8" id="KW-0508">mRNA splicing</keyword>
<name>A0AA38HMD4_9CUCU</name>
<keyword evidence="7 8" id="KW-0539">Nucleus</keyword>
<evidence type="ECO:0000256" key="4">
    <source>
        <dbReference type="ARBA" id="ARBA00022664"/>
    </source>
</evidence>
<keyword evidence="4 8" id="KW-0507">mRNA processing</keyword>
<reference evidence="12" key="1">
    <citation type="journal article" date="2023" name="G3 (Bethesda)">
        <title>Whole genome assemblies of Zophobas morio and Tenebrio molitor.</title>
        <authorList>
            <person name="Kaur S."/>
            <person name="Stinson S.A."/>
            <person name="diCenzo G.C."/>
        </authorList>
    </citation>
    <scope>NUCLEOTIDE SEQUENCE</scope>
    <source>
        <strain evidence="12">QUZm001</strain>
    </source>
</reference>
<dbReference type="GO" id="GO:0000398">
    <property type="term" value="P:mRNA splicing, via spliceosome"/>
    <property type="evidence" value="ECO:0007669"/>
    <property type="project" value="UniProtKB-UniRule"/>
</dbReference>
<dbReference type="Pfam" id="PF11708">
    <property type="entry name" value="Slu7"/>
    <property type="match status" value="1"/>
</dbReference>
<keyword evidence="5 8" id="KW-0747">Spliceosome</keyword>
<evidence type="ECO:0000256" key="6">
    <source>
        <dbReference type="ARBA" id="ARBA00023187"/>
    </source>
</evidence>
<evidence type="ECO:0000259" key="11">
    <source>
        <dbReference type="Pfam" id="PF11708"/>
    </source>
</evidence>
<keyword evidence="13" id="KW-1185">Reference proteome</keyword>
<evidence type="ECO:0000256" key="10">
    <source>
        <dbReference type="SAM" id="MobiDB-lite"/>
    </source>
</evidence>
<dbReference type="PANTHER" id="PTHR12942">
    <property type="entry name" value="STEP II SPLICING FACTOR SLU7"/>
    <property type="match status" value="1"/>
</dbReference>
<comment type="subcellular location">
    <subcellularLocation>
        <location evidence="1 8">Nucleus</location>
    </subcellularLocation>
</comment>
<accession>A0AA38HMD4</accession>
<comment type="caution">
    <text evidence="12">The sequence shown here is derived from an EMBL/GenBank/DDBJ whole genome shotgun (WGS) entry which is preliminary data.</text>
</comment>
<feature type="coiled-coil region" evidence="9">
    <location>
        <begin position="156"/>
        <end position="186"/>
    </location>
</feature>
<keyword evidence="9" id="KW-0175">Coiled coil</keyword>
<gene>
    <name evidence="12" type="ORF">Zmor_004497</name>
</gene>
<evidence type="ECO:0000256" key="9">
    <source>
        <dbReference type="SAM" id="Coils"/>
    </source>
</evidence>
<evidence type="ECO:0000256" key="7">
    <source>
        <dbReference type="ARBA" id="ARBA00023242"/>
    </source>
</evidence>
<comment type="similarity">
    <text evidence="2 8">Belongs to the SLU7 family.</text>
</comment>
<comment type="function">
    <text evidence="8">Involved in pre-mRNA splicing.</text>
</comment>
<dbReference type="GO" id="GO:0030628">
    <property type="term" value="F:pre-mRNA 3'-splice site binding"/>
    <property type="evidence" value="ECO:0007669"/>
    <property type="project" value="UniProtKB-UniRule"/>
</dbReference>